<dbReference type="Gene3D" id="3.40.50.720">
    <property type="entry name" value="NAD(P)-binding Rossmann-like Domain"/>
    <property type="match status" value="1"/>
</dbReference>
<evidence type="ECO:0000313" key="4">
    <source>
        <dbReference type="Proteomes" id="UP001597520"/>
    </source>
</evidence>
<dbReference type="PANTHER" id="PTHR43818:SF11">
    <property type="entry name" value="BCDNA.GH03377"/>
    <property type="match status" value="1"/>
</dbReference>
<dbReference type="Pfam" id="PF01408">
    <property type="entry name" value="GFO_IDH_MocA"/>
    <property type="match status" value="1"/>
</dbReference>
<organism evidence="3 4">
    <name type="scientific">Salibacterium lacus</name>
    <dbReference type="NCBI Taxonomy" id="1898109"/>
    <lineage>
        <taxon>Bacteria</taxon>
        <taxon>Bacillati</taxon>
        <taxon>Bacillota</taxon>
        <taxon>Bacilli</taxon>
        <taxon>Bacillales</taxon>
        <taxon>Bacillaceae</taxon>
    </lineage>
</organism>
<accession>A0ABW5T2I8</accession>
<evidence type="ECO:0000256" key="1">
    <source>
        <dbReference type="ARBA" id="ARBA00023002"/>
    </source>
</evidence>
<dbReference type="PANTHER" id="PTHR43818">
    <property type="entry name" value="BCDNA.GH03377"/>
    <property type="match status" value="1"/>
</dbReference>
<evidence type="ECO:0000259" key="2">
    <source>
        <dbReference type="Pfam" id="PF01408"/>
    </source>
</evidence>
<dbReference type="InterPro" id="IPR050463">
    <property type="entry name" value="Gfo/Idh/MocA_oxidrdct_glycsds"/>
</dbReference>
<reference evidence="4" key="1">
    <citation type="journal article" date="2019" name="Int. J. Syst. Evol. Microbiol.">
        <title>The Global Catalogue of Microorganisms (GCM) 10K type strain sequencing project: providing services to taxonomists for standard genome sequencing and annotation.</title>
        <authorList>
            <consortium name="The Broad Institute Genomics Platform"/>
            <consortium name="The Broad Institute Genome Sequencing Center for Infectious Disease"/>
            <person name="Wu L."/>
            <person name="Ma J."/>
        </authorList>
    </citation>
    <scope>NUCLEOTIDE SEQUENCE [LARGE SCALE GENOMIC DNA]</scope>
    <source>
        <strain evidence="4">KCTC 33792</strain>
    </source>
</reference>
<dbReference type="RefSeq" id="WP_380713499.1">
    <property type="nucleotide sequence ID" value="NZ_JBHUML010000003.1"/>
</dbReference>
<evidence type="ECO:0000313" key="3">
    <source>
        <dbReference type="EMBL" id="MFD2706197.1"/>
    </source>
</evidence>
<sequence>MDTIKIGVAGLGRLGLIHAHNIAGLKGVELTAVSNLDKTVNQQTKEKYSIPYTYTAYEDMIQNEELDAVCIVTPSGFHPDHIYKGLKKTFMFSVKNLLGWISMK</sequence>
<protein>
    <submittedName>
        <fullName evidence="3">Gfo/Idh/MocA family protein</fullName>
    </submittedName>
</protein>
<dbReference type="Proteomes" id="UP001597520">
    <property type="component" value="Unassembled WGS sequence"/>
</dbReference>
<gene>
    <name evidence="3" type="ORF">ACFSUB_12045</name>
</gene>
<dbReference type="InterPro" id="IPR000683">
    <property type="entry name" value="Gfo/Idh/MocA-like_OxRdtase_N"/>
</dbReference>
<comment type="caution">
    <text evidence="3">The sequence shown here is derived from an EMBL/GenBank/DDBJ whole genome shotgun (WGS) entry which is preliminary data.</text>
</comment>
<dbReference type="InterPro" id="IPR036291">
    <property type="entry name" value="NAD(P)-bd_dom_sf"/>
</dbReference>
<proteinExistence type="predicted"/>
<name>A0ABW5T2I8_9BACI</name>
<keyword evidence="1" id="KW-0560">Oxidoreductase</keyword>
<keyword evidence="4" id="KW-1185">Reference proteome</keyword>
<dbReference type="EMBL" id="JBHUML010000003">
    <property type="protein sequence ID" value="MFD2706197.1"/>
    <property type="molecule type" value="Genomic_DNA"/>
</dbReference>
<feature type="domain" description="Gfo/Idh/MocA-like oxidoreductase N-terminal" evidence="2">
    <location>
        <begin position="4"/>
        <end position="88"/>
    </location>
</feature>
<dbReference type="SUPFAM" id="SSF51735">
    <property type="entry name" value="NAD(P)-binding Rossmann-fold domains"/>
    <property type="match status" value="1"/>
</dbReference>